<dbReference type="InterPro" id="IPR038375">
    <property type="entry name" value="NDUFAF7_sf"/>
</dbReference>
<dbReference type="GO" id="GO:0032259">
    <property type="term" value="P:methylation"/>
    <property type="evidence" value="ECO:0007669"/>
    <property type="project" value="UniProtKB-KW"/>
</dbReference>
<keyword evidence="4" id="KW-1185">Reference proteome</keyword>
<dbReference type="Proteomes" id="UP000028680">
    <property type="component" value="Chromosome"/>
</dbReference>
<name>A0AAN0RJY6_9RHOB</name>
<evidence type="ECO:0000313" key="4">
    <source>
        <dbReference type="Proteomes" id="UP000028680"/>
    </source>
</evidence>
<dbReference type="PANTHER" id="PTHR12049:SF7">
    <property type="entry name" value="PROTEIN ARGININE METHYLTRANSFERASE NDUFAF7, MITOCHONDRIAL"/>
    <property type="match status" value="1"/>
</dbReference>
<dbReference type="AlphaFoldDB" id="A0AAN0RJY6"/>
<sequence length="363" mass="39063">MVDPKGTRPAMNALAETLRQRIGQHGPLTLADYMGECLLHPKHGYYTQQEAFGRSGDFITAPEISQMFGEMIGLCLGATWQAQGAPRDAIVVELGPGRGTLMQDLRRIAPAVPGFDSLPIHMIEASPRLRRLQSDALPGVIHHAEASGLPQAPLFLIANEFFDALPIRQFRRHSAGWEEILVGCGANGLCFGKAAPQPYHFLDHRLEDTEPGMIVEYCPALPPIVAELSQRIADHGGAALIVDYGDWRSQGDTVQAVGHHQPADPLAAPGTADLTAHLDFEALYNAAKAAGLRPTRLTTQGVFLERLGLTQRAQTLAKSLSGAALDSHIAAHRRLTHPDEMGGLFKVMGFVAESAAVPPGLEP</sequence>
<evidence type="ECO:0000313" key="3">
    <source>
        <dbReference type="EMBL" id="AII87593.1"/>
    </source>
</evidence>
<accession>A0AAN0RJY6</accession>
<protein>
    <recommendedName>
        <fullName evidence="5">Methyltransferase</fullName>
    </recommendedName>
</protein>
<dbReference type="Gene3D" id="3.40.50.12710">
    <property type="match status" value="1"/>
</dbReference>
<gene>
    <name evidence="3" type="ORF">RCA23_c20620</name>
</gene>
<dbReference type="PANTHER" id="PTHR12049">
    <property type="entry name" value="PROTEIN ARGININE METHYLTRANSFERASE NDUFAF7, MITOCHONDRIAL"/>
    <property type="match status" value="1"/>
</dbReference>
<dbReference type="InterPro" id="IPR003788">
    <property type="entry name" value="NDUFAF7"/>
</dbReference>
<dbReference type="KEGG" id="ptp:RCA23_c20620"/>
<evidence type="ECO:0000256" key="2">
    <source>
        <dbReference type="ARBA" id="ARBA00022679"/>
    </source>
</evidence>
<dbReference type="Pfam" id="PF02636">
    <property type="entry name" value="Methyltransf_28"/>
    <property type="match status" value="1"/>
</dbReference>
<dbReference type="EMBL" id="CP003984">
    <property type="protein sequence ID" value="AII87593.1"/>
    <property type="molecule type" value="Genomic_DNA"/>
</dbReference>
<reference evidence="3 4" key="1">
    <citation type="journal article" date="2014" name="ISME J.">
        <title>Adaptation of an abundant Roseobacter RCA organism to pelagic systems revealed by genomic and transcriptomic analyses.</title>
        <authorList>
            <person name="Voget S."/>
            <person name="Wemheuer B."/>
            <person name="Brinkhoff T."/>
            <person name="Vollmers J."/>
            <person name="Dietrich S."/>
            <person name="Giebel H.A."/>
            <person name="Beardsley C."/>
            <person name="Sardemann C."/>
            <person name="Bakenhus I."/>
            <person name="Billerbeck S."/>
            <person name="Daniel R."/>
            <person name="Simon M."/>
        </authorList>
    </citation>
    <scope>NUCLEOTIDE SEQUENCE [LARGE SCALE GENOMIC DNA]</scope>
    <source>
        <strain evidence="3 4">RCA23</strain>
    </source>
</reference>
<dbReference type="RefSeq" id="WP_236631349.1">
    <property type="nucleotide sequence ID" value="NZ_CP003984.1"/>
</dbReference>
<proteinExistence type="predicted"/>
<keyword evidence="2" id="KW-0808">Transferase</keyword>
<organism evidence="3 4">
    <name type="scientific">Planktomarina temperata RCA23</name>
    <dbReference type="NCBI Taxonomy" id="666509"/>
    <lineage>
        <taxon>Bacteria</taxon>
        <taxon>Pseudomonadati</taxon>
        <taxon>Pseudomonadota</taxon>
        <taxon>Alphaproteobacteria</taxon>
        <taxon>Rhodobacterales</taxon>
        <taxon>Paracoccaceae</taxon>
        <taxon>Planktomarina</taxon>
    </lineage>
</organism>
<dbReference type="GO" id="GO:0035243">
    <property type="term" value="F:protein-arginine omega-N symmetric methyltransferase activity"/>
    <property type="evidence" value="ECO:0007669"/>
    <property type="project" value="TreeGrafter"/>
</dbReference>
<evidence type="ECO:0008006" key="5">
    <source>
        <dbReference type="Google" id="ProtNLM"/>
    </source>
</evidence>
<evidence type="ECO:0000256" key="1">
    <source>
        <dbReference type="ARBA" id="ARBA00022603"/>
    </source>
</evidence>
<dbReference type="InterPro" id="IPR029063">
    <property type="entry name" value="SAM-dependent_MTases_sf"/>
</dbReference>
<keyword evidence="1" id="KW-0489">Methyltransferase</keyword>
<dbReference type="SUPFAM" id="SSF53335">
    <property type="entry name" value="S-adenosyl-L-methionine-dependent methyltransferases"/>
    <property type="match status" value="1"/>
</dbReference>